<evidence type="ECO:0000259" key="3">
    <source>
        <dbReference type="PROSITE" id="PS50022"/>
    </source>
</evidence>
<dbReference type="GO" id="GO:0000272">
    <property type="term" value="P:polysaccharide catabolic process"/>
    <property type="evidence" value="ECO:0007669"/>
    <property type="project" value="InterPro"/>
</dbReference>
<dbReference type="SUPFAM" id="SSF51011">
    <property type="entry name" value="Glycosyl hydrolase domain"/>
    <property type="match status" value="1"/>
</dbReference>
<name>A0A315Y598_RUMFL</name>
<dbReference type="InterPro" id="IPR039743">
    <property type="entry name" value="6GAL/EXGAL"/>
</dbReference>
<protein>
    <submittedName>
        <fullName evidence="5">O-glycosyl hydrolase</fullName>
    </submittedName>
</protein>
<dbReference type="InterPro" id="IPR016134">
    <property type="entry name" value="Dockerin_dom"/>
</dbReference>
<dbReference type="Proteomes" id="UP000245720">
    <property type="component" value="Unassembled WGS sequence"/>
</dbReference>
<dbReference type="Pfam" id="PF00754">
    <property type="entry name" value="F5_F8_type_C"/>
    <property type="match status" value="2"/>
</dbReference>
<feature type="chain" id="PRO_5039453277" evidence="2">
    <location>
        <begin position="23"/>
        <end position="869"/>
    </location>
</feature>
<dbReference type="SUPFAM" id="SSF51445">
    <property type="entry name" value="(Trans)glycosidases"/>
    <property type="match status" value="1"/>
</dbReference>
<dbReference type="SUPFAM" id="SSF49785">
    <property type="entry name" value="Galactose-binding domain-like"/>
    <property type="match status" value="2"/>
</dbReference>
<dbReference type="CDD" id="cd14256">
    <property type="entry name" value="Dockerin_I"/>
    <property type="match status" value="1"/>
</dbReference>
<dbReference type="PANTHER" id="PTHR42767:SF1">
    <property type="entry name" value="ENDO-BETA-1,6-GALACTANASE-LIKE DOMAIN-CONTAINING PROTEIN"/>
    <property type="match status" value="1"/>
</dbReference>
<dbReference type="GO" id="GO:0004553">
    <property type="term" value="F:hydrolase activity, hydrolyzing O-glycosyl compounds"/>
    <property type="evidence" value="ECO:0007669"/>
    <property type="project" value="InterPro"/>
</dbReference>
<keyword evidence="2" id="KW-0732">Signal</keyword>
<dbReference type="PROSITE" id="PS00018">
    <property type="entry name" value="EF_HAND_1"/>
    <property type="match status" value="2"/>
</dbReference>
<feature type="signal peptide" evidence="2">
    <location>
        <begin position="1"/>
        <end position="22"/>
    </location>
</feature>
<evidence type="ECO:0000256" key="1">
    <source>
        <dbReference type="ARBA" id="ARBA00023295"/>
    </source>
</evidence>
<dbReference type="Gene3D" id="3.20.20.80">
    <property type="entry name" value="Glycosidases"/>
    <property type="match status" value="1"/>
</dbReference>
<dbReference type="InterPro" id="IPR036439">
    <property type="entry name" value="Dockerin_dom_sf"/>
</dbReference>
<dbReference type="Pfam" id="PF14587">
    <property type="entry name" value="Glyco_hydr_30_2"/>
    <property type="match status" value="1"/>
</dbReference>
<evidence type="ECO:0000313" key="6">
    <source>
        <dbReference type="Proteomes" id="UP000245720"/>
    </source>
</evidence>
<dbReference type="InterPro" id="IPR008979">
    <property type="entry name" value="Galactose-bd-like_sf"/>
</dbReference>
<reference evidence="5 6" key="1">
    <citation type="submission" date="2018-05" db="EMBL/GenBank/DDBJ databases">
        <title>The Hungate 1000. A catalogue of reference genomes from the rumen microbiome.</title>
        <authorList>
            <person name="Kelly W."/>
        </authorList>
    </citation>
    <scope>NUCLEOTIDE SEQUENCE [LARGE SCALE GENOMIC DNA]</scope>
    <source>
        <strain evidence="5 6">SAb67</strain>
    </source>
</reference>
<dbReference type="InterPro" id="IPR002105">
    <property type="entry name" value="Dockerin_1_rpt"/>
</dbReference>
<dbReference type="OrthoDB" id="9806701at2"/>
<feature type="domain" description="F5/8 type C" evidence="3">
    <location>
        <begin position="501"/>
        <end position="652"/>
    </location>
</feature>
<dbReference type="InterPro" id="IPR039514">
    <property type="entry name" value="6GAL-like"/>
</dbReference>
<evidence type="ECO:0000313" key="5">
    <source>
        <dbReference type="EMBL" id="PWJ15565.1"/>
    </source>
</evidence>
<dbReference type="Gene3D" id="2.60.120.260">
    <property type="entry name" value="Galactose-binding domain-like"/>
    <property type="match status" value="2"/>
</dbReference>
<dbReference type="PROSITE" id="PS50022">
    <property type="entry name" value="FA58C_3"/>
    <property type="match status" value="1"/>
</dbReference>
<dbReference type="Gene3D" id="1.10.1330.10">
    <property type="entry name" value="Dockerin domain"/>
    <property type="match status" value="1"/>
</dbReference>
<dbReference type="PANTHER" id="PTHR42767">
    <property type="entry name" value="ENDO-BETA-1,6-GALACTANASE"/>
    <property type="match status" value="1"/>
</dbReference>
<organism evidence="5 6">
    <name type="scientific">Ruminococcus flavefaciens</name>
    <dbReference type="NCBI Taxonomy" id="1265"/>
    <lineage>
        <taxon>Bacteria</taxon>
        <taxon>Bacillati</taxon>
        <taxon>Bacillota</taxon>
        <taxon>Clostridia</taxon>
        <taxon>Eubacteriales</taxon>
        <taxon>Oscillospiraceae</taxon>
        <taxon>Ruminococcus</taxon>
    </lineage>
</organism>
<dbReference type="EMBL" id="QGDI01000001">
    <property type="protein sequence ID" value="PWJ15565.1"/>
    <property type="molecule type" value="Genomic_DNA"/>
</dbReference>
<comment type="caution">
    <text evidence="5">The sequence shown here is derived from an EMBL/GenBank/DDBJ whole genome shotgun (WGS) entry which is preliminary data.</text>
</comment>
<dbReference type="Gene3D" id="2.60.40.1180">
    <property type="entry name" value="Golgi alpha-mannosidase II"/>
    <property type="match status" value="1"/>
</dbReference>
<keyword evidence="5" id="KW-0378">Hydrolase</keyword>
<dbReference type="SUPFAM" id="SSF63446">
    <property type="entry name" value="Type I dockerin domain"/>
    <property type="match status" value="1"/>
</dbReference>
<proteinExistence type="predicted"/>
<evidence type="ECO:0000259" key="4">
    <source>
        <dbReference type="PROSITE" id="PS51766"/>
    </source>
</evidence>
<evidence type="ECO:0000256" key="2">
    <source>
        <dbReference type="SAM" id="SignalP"/>
    </source>
</evidence>
<gene>
    <name evidence="5" type="ORF">IE37_00468</name>
</gene>
<dbReference type="InterPro" id="IPR000421">
    <property type="entry name" value="FA58C"/>
</dbReference>
<dbReference type="AlphaFoldDB" id="A0A315Y598"/>
<feature type="domain" description="Dockerin" evidence="4">
    <location>
        <begin position="805"/>
        <end position="869"/>
    </location>
</feature>
<accession>A0A315Y598</accession>
<dbReference type="RefSeq" id="WP_109725347.1">
    <property type="nucleotide sequence ID" value="NZ_QGDI01000001.1"/>
</dbReference>
<dbReference type="InterPro" id="IPR018247">
    <property type="entry name" value="EF_Hand_1_Ca_BS"/>
</dbReference>
<dbReference type="InterPro" id="IPR017853">
    <property type="entry name" value="GH"/>
</dbReference>
<sequence>MKLFRRILSAAAAMTVFATTFAAVPMSESAAATVVTVSPYDVYDINGGKFEGWGTSLCWWANRVGYSDSLAQQCADTFFSPDGLGLNIARFNIGGGDDPSHTHITRTDSNMPGYTKYNNGNVTYDWSADHNQRNVLERCIKAAGDDMIVEMFSNSPPYYMTNSGCSTGAKDSAKNNLRDDKYTDFAEYLAEVTAHYENDWGIHVQSITPMNEPYTNYWGAFSNKQEGCHFDQGGSMDKIYQELAKSLQKRGLNNIIISACDESIIDTQITSWNKMSDTTKSLIGRIDTHTYGGSQRSQLKDTAIKAGRNLWMSEVDGGSTAGTNAGEMGAGLWLADRITTDLNGLNSSAWILWQVIDNHISKVGMNGNKDKGMVNTQGGYWGLAVADHDNDRIILTKKYYSMGQFSRYIRPGMTMLKSSNNCVAAFDEKGGRLVIVATNDGSSDKQLTFDLSGFSALGNTAQTIRTSNSENWKDVGNANVSGGALQANLAKQSVTTFIIDGVKGGIDLTDKIDLSAATLSGSDSWHSDSSTNYAKVFDGNTATYFDGVSNGWVQADLGELYDITAFGYAPRSGYEYRMTDGRFKVSQDGQTWTNLYTVQGKPSSGMHYITSIPENTTIRYIRYEVPSGQPQNEYNKDSSYCANIAEIELFGVPHGQGTRPAYDKLTAKEVTGTRSWHDSTATSADKAYDGDLNTYFDGLQSGNVTLDLGTVCDIETIAYCPRRDYETRMIGGYFAVSTDGANWTKVFTVENKPSFRMNYTPNLEGVKARYVRYEVPEGAPTNPLNKDAEYLCNIAEIAVYGFEGTAVTIGDVNNDGFVTAADIVSLQRYLLKNESLASPENSDINGDGEIDVFDMIPLRKLVLSKIQTI</sequence>
<keyword evidence="1" id="KW-0326">Glycosidase</keyword>
<dbReference type="PROSITE" id="PS51766">
    <property type="entry name" value="DOCKERIN"/>
    <property type="match status" value="1"/>
</dbReference>
<dbReference type="InterPro" id="IPR013780">
    <property type="entry name" value="Glyco_hydro_b"/>
</dbReference>
<dbReference type="Pfam" id="PF00404">
    <property type="entry name" value="Dockerin_1"/>
    <property type="match status" value="1"/>
</dbReference>